<dbReference type="AlphaFoldDB" id="A0A2U1MMA2"/>
<dbReference type="Proteomes" id="UP000245207">
    <property type="component" value="Unassembled WGS sequence"/>
</dbReference>
<proteinExistence type="predicted"/>
<comment type="caution">
    <text evidence="1">The sequence shown here is derived from an EMBL/GenBank/DDBJ whole genome shotgun (WGS) entry which is preliminary data.</text>
</comment>
<keyword evidence="1" id="KW-0808">Transferase</keyword>
<sequence length="162" mass="18245">MWILGSLCDLLQEQVVSTQGNAKDLWDHLQGLFHDNKDARAINLDNELCSIRLEICLSMTIAPKSSLWRIGFKTLALWLDSHFTTIVKIICHCEPLPTFETTRNTLLLEESTLNKHVGTTTTFDSSSSSPTVLVASNSSAQKEEDENFGIWYWGSTSMELIH</sequence>
<dbReference type="PANTHER" id="PTHR47481">
    <property type="match status" value="1"/>
</dbReference>
<name>A0A2U1MMA2_ARTAN</name>
<accession>A0A2U1MMA2</accession>
<dbReference type="GO" id="GO:0016301">
    <property type="term" value="F:kinase activity"/>
    <property type="evidence" value="ECO:0007669"/>
    <property type="project" value="UniProtKB-KW"/>
</dbReference>
<dbReference type="EMBL" id="PKPP01004879">
    <property type="protein sequence ID" value="PWA62401.1"/>
    <property type="molecule type" value="Genomic_DNA"/>
</dbReference>
<keyword evidence="1" id="KW-0418">Kinase</keyword>
<evidence type="ECO:0000313" key="1">
    <source>
        <dbReference type="EMBL" id="PWA62401.1"/>
    </source>
</evidence>
<evidence type="ECO:0000313" key="2">
    <source>
        <dbReference type="Proteomes" id="UP000245207"/>
    </source>
</evidence>
<protein>
    <submittedName>
        <fullName evidence="1">Hybrid signal transduction histidine kinase M</fullName>
    </submittedName>
</protein>
<dbReference type="OrthoDB" id="1729427at2759"/>
<reference evidence="1 2" key="1">
    <citation type="journal article" date="2018" name="Mol. Plant">
        <title>The genome of Artemisia annua provides insight into the evolution of Asteraceae family and artemisinin biosynthesis.</title>
        <authorList>
            <person name="Shen Q."/>
            <person name="Zhang L."/>
            <person name="Liao Z."/>
            <person name="Wang S."/>
            <person name="Yan T."/>
            <person name="Shi P."/>
            <person name="Liu M."/>
            <person name="Fu X."/>
            <person name="Pan Q."/>
            <person name="Wang Y."/>
            <person name="Lv Z."/>
            <person name="Lu X."/>
            <person name="Zhang F."/>
            <person name="Jiang W."/>
            <person name="Ma Y."/>
            <person name="Chen M."/>
            <person name="Hao X."/>
            <person name="Li L."/>
            <person name="Tang Y."/>
            <person name="Lv G."/>
            <person name="Zhou Y."/>
            <person name="Sun X."/>
            <person name="Brodelius P.E."/>
            <person name="Rose J.K.C."/>
            <person name="Tang K."/>
        </authorList>
    </citation>
    <scope>NUCLEOTIDE SEQUENCE [LARGE SCALE GENOMIC DNA]</scope>
    <source>
        <strain evidence="2">cv. Huhao1</strain>
        <tissue evidence="1">Leaf</tissue>
    </source>
</reference>
<gene>
    <name evidence="1" type="ORF">CTI12_AA327470</name>
</gene>
<dbReference type="PANTHER" id="PTHR47481:SF41">
    <property type="entry name" value="COPIA-LIKE POLYPROTEIN_RETROTRANSPOSON"/>
    <property type="match status" value="1"/>
</dbReference>
<keyword evidence="2" id="KW-1185">Reference proteome</keyword>
<organism evidence="1 2">
    <name type="scientific">Artemisia annua</name>
    <name type="common">Sweet wormwood</name>
    <dbReference type="NCBI Taxonomy" id="35608"/>
    <lineage>
        <taxon>Eukaryota</taxon>
        <taxon>Viridiplantae</taxon>
        <taxon>Streptophyta</taxon>
        <taxon>Embryophyta</taxon>
        <taxon>Tracheophyta</taxon>
        <taxon>Spermatophyta</taxon>
        <taxon>Magnoliopsida</taxon>
        <taxon>eudicotyledons</taxon>
        <taxon>Gunneridae</taxon>
        <taxon>Pentapetalae</taxon>
        <taxon>asterids</taxon>
        <taxon>campanulids</taxon>
        <taxon>Asterales</taxon>
        <taxon>Asteraceae</taxon>
        <taxon>Asteroideae</taxon>
        <taxon>Anthemideae</taxon>
        <taxon>Artemisiinae</taxon>
        <taxon>Artemisia</taxon>
    </lineage>
</organism>